<feature type="region of interest" description="Disordered" evidence="1">
    <location>
        <begin position="1"/>
        <end position="25"/>
    </location>
</feature>
<comment type="caution">
    <text evidence="2">The sequence shown here is derived from an EMBL/GenBank/DDBJ whole genome shotgun (WGS) entry which is preliminary data.</text>
</comment>
<dbReference type="Proteomes" id="UP000055024">
    <property type="component" value="Unassembled WGS sequence"/>
</dbReference>
<gene>
    <name evidence="2" type="ORF">T11_15547</name>
</gene>
<proteinExistence type="predicted"/>
<organism evidence="2 3">
    <name type="scientific">Trichinella zimbabwensis</name>
    <dbReference type="NCBI Taxonomy" id="268475"/>
    <lineage>
        <taxon>Eukaryota</taxon>
        <taxon>Metazoa</taxon>
        <taxon>Ecdysozoa</taxon>
        <taxon>Nematoda</taxon>
        <taxon>Enoplea</taxon>
        <taxon>Dorylaimia</taxon>
        <taxon>Trichinellida</taxon>
        <taxon>Trichinellidae</taxon>
        <taxon>Trichinella</taxon>
    </lineage>
</organism>
<accession>A0A0V1HMK9</accession>
<name>A0A0V1HMK9_9BILA</name>
<dbReference type="AlphaFoldDB" id="A0A0V1HMK9"/>
<reference evidence="2 3" key="1">
    <citation type="submission" date="2015-01" db="EMBL/GenBank/DDBJ databases">
        <title>Evolution of Trichinella species and genotypes.</title>
        <authorList>
            <person name="Korhonen P.K."/>
            <person name="Edoardo P."/>
            <person name="Giuseppe L.R."/>
            <person name="Gasser R.B."/>
        </authorList>
    </citation>
    <scope>NUCLEOTIDE SEQUENCE [LARGE SCALE GENOMIC DNA]</scope>
    <source>
        <strain evidence="2">ISS1029</strain>
    </source>
</reference>
<evidence type="ECO:0000313" key="2">
    <source>
        <dbReference type="EMBL" id="KRZ11346.1"/>
    </source>
</evidence>
<dbReference type="EMBL" id="JYDP01000050">
    <property type="protein sequence ID" value="KRZ11346.1"/>
    <property type="molecule type" value="Genomic_DNA"/>
</dbReference>
<evidence type="ECO:0000313" key="3">
    <source>
        <dbReference type="Proteomes" id="UP000055024"/>
    </source>
</evidence>
<keyword evidence="3" id="KW-1185">Reference proteome</keyword>
<sequence length="59" mass="6407">MTTTGPGGQPLYKDPMGPARQDSPAGRDYKVLALDQGALETNIFNYRILNAGSQNTEHE</sequence>
<evidence type="ECO:0000256" key="1">
    <source>
        <dbReference type="SAM" id="MobiDB-lite"/>
    </source>
</evidence>
<protein>
    <submittedName>
        <fullName evidence="2">Uncharacterized protein</fullName>
    </submittedName>
</protein>